<organism evidence="1 2">
    <name type="scientific">candidate division WWE3 bacterium CG08_land_8_20_14_0_20_41_15</name>
    <dbReference type="NCBI Taxonomy" id="1975086"/>
    <lineage>
        <taxon>Bacteria</taxon>
        <taxon>Katanobacteria</taxon>
    </lineage>
</organism>
<accession>A0A2H0X9U0</accession>
<comment type="caution">
    <text evidence="1">The sequence shown here is derived from an EMBL/GenBank/DDBJ whole genome shotgun (WGS) entry which is preliminary data.</text>
</comment>
<dbReference type="EMBL" id="PEYV01000028">
    <property type="protein sequence ID" value="PIS21676.1"/>
    <property type="molecule type" value="Genomic_DNA"/>
</dbReference>
<sequence length="264" mass="30790">MKKISFAIIVLTAVFILSFFGYQKRRELYYSVFGNTATGKISDFSNGAPLEMIKFYFSDSHSYSSWKGKYVFWEPKKTRGVSFDIPEVFEKDFKSGDLEIKEVGLLKTEVVQDFFLVPSLLETVRRTLAFEEKPPLGKLDMAGKYKNLWGYMVDESKELWKDETEFANTFYVHNTILIKLGREMTDFEITGVPKLLSSWKDPISGNTFNDISEVAGKRFFAGGSEEDILIHLKKVDGFWHIFFDKDRESIWQFDQENDWVLKQR</sequence>
<name>A0A2H0X9U0_UNCKA</name>
<gene>
    <name evidence="1" type="ORF">COT51_01565</name>
</gene>
<evidence type="ECO:0000313" key="1">
    <source>
        <dbReference type="EMBL" id="PIS21676.1"/>
    </source>
</evidence>
<dbReference type="AlphaFoldDB" id="A0A2H0X9U0"/>
<dbReference type="Proteomes" id="UP000231098">
    <property type="component" value="Unassembled WGS sequence"/>
</dbReference>
<proteinExistence type="predicted"/>
<protein>
    <submittedName>
        <fullName evidence="1">Uncharacterized protein</fullName>
    </submittedName>
</protein>
<evidence type="ECO:0000313" key="2">
    <source>
        <dbReference type="Proteomes" id="UP000231098"/>
    </source>
</evidence>
<reference evidence="2" key="1">
    <citation type="submission" date="2017-09" db="EMBL/GenBank/DDBJ databases">
        <title>Depth-based differentiation of microbial function through sediment-hosted aquifers and enrichment of novel symbionts in the deep terrestrial subsurface.</title>
        <authorList>
            <person name="Probst A.J."/>
            <person name="Ladd B."/>
            <person name="Jarett J.K."/>
            <person name="Geller-Mcgrath D.E."/>
            <person name="Sieber C.M.K."/>
            <person name="Emerson J.B."/>
            <person name="Anantharaman K."/>
            <person name="Thomas B.C."/>
            <person name="Malmstrom R."/>
            <person name="Stieglmeier M."/>
            <person name="Klingl A."/>
            <person name="Woyke T."/>
            <person name="Ryan C.M."/>
            <person name="Banfield J.F."/>
        </authorList>
    </citation>
    <scope>NUCLEOTIDE SEQUENCE [LARGE SCALE GENOMIC DNA]</scope>
</reference>